<evidence type="ECO:0008006" key="4">
    <source>
        <dbReference type="Google" id="ProtNLM"/>
    </source>
</evidence>
<keyword evidence="1" id="KW-1133">Transmembrane helix</keyword>
<protein>
    <recommendedName>
        <fullName evidence="4">Acyltransferase</fullName>
    </recommendedName>
</protein>
<feature type="transmembrane region" description="Helical" evidence="1">
    <location>
        <begin position="321"/>
        <end position="346"/>
    </location>
</feature>
<comment type="caution">
    <text evidence="2">The sequence shown here is derived from an EMBL/GenBank/DDBJ whole genome shotgun (WGS) entry which is preliminary data.</text>
</comment>
<feature type="transmembrane region" description="Helical" evidence="1">
    <location>
        <begin position="262"/>
        <end position="283"/>
    </location>
</feature>
<dbReference type="Proteomes" id="UP001349994">
    <property type="component" value="Unassembled WGS sequence"/>
</dbReference>
<feature type="transmembrane region" description="Helical" evidence="1">
    <location>
        <begin position="106"/>
        <end position="125"/>
    </location>
</feature>
<feature type="transmembrane region" description="Helical" evidence="1">
    <location>
        <begin position="35"/>
        <end position="57"/>
    </location>
</feature>
<feature type="transmembrane region" description="Helical" evidence="1">
    <location>
        <begin position="69"/>
        <end position="85"/>
    </location>
</feature>
<feature type="transmembrane region" description="Helical" evidence="1">
    <location>
        <begin position="295"/>
        <end position="315"/>
    </location>
</feature>
<reference evidence="2 3" key="1">
    <citation type="submission" date="2024-01" db="EMBL/GenBank/DDBJ databases">
        <title>novel species in genus Adlercreutzia.</title>
        <authorList>
            <person name="Liu X."/>
        </authorList>
    </citation>
    <scope>NUCLEOTIDE SEQUENCE [LARGE SCALE GENOMIC DNA]</scope>
    <source>
        <strain evidence="2 3">R7</strain>
    </source>
</reference>
<dbReference type="RefSeq" id="WP_338211592.1">
    <property type="nucleotide sequence ID" value="NZ_JAYMFF010000029.1"/>
</dbReference>
<name>A0ABU6IKN1_9ACTN</name>
<feature type="transmembrane region" description="Helical" evidence="1">
    <location>
        <begin position="237"/>
        <end position="256"/>
    </location>
</feature>
<keyword evidence="1" id="KW-0472">Membrane</keyword>
<accession>A0ABU6IKN1</accession>
<keyword evidence="1" id="KW-0812">Transmembrane</keyword>
<evidence type="ECO:0000313" key="3">
    <source>
        <dbReference type="Proteomes" id="UP001349994"/>
    </source>
</evidence>
<evidence type="ECO:0000256" key="1">
    <source>
        <dbReference type="SAM" id="Phobius"/>
    </source>
</evidence>
<sequence length="375" mass="40232">MTSAPNISPVTGAVSEMHGHGSDHPRDTWVLNLEATAALLIALGSLLTFAAAAGLIANEGLARWAQECLFPLQFPVFYFCSGYLYQRYRAVRTRRAWALNLRREAVVLLVPFAVFTVLGLAVGSLCGSERALALPELANALFVQPIAPLGYFYTCLLLYAITPTPISRRNTYGLVLAALACKVGIVVALSLPATAAAANALPYAITSVAENWIWFAGGMAIALVRALPLLRSREKAWALGALWIATSIITFTAGWIGETSHAILDAVGILWVTSLFSTVFRPARQNAFYRFATRYTMAFWLIAPLALRLLFFVLVCLGAPAAAPWACLVLGAIVCFGAPVAVMAGLSRVGKLGFIVYPSRYLAPAPAAITKNPKL</sequence>
<feature type="transmembrane region" description="Helical" evidence="1">
    <location>
        <begin position="137"/>
        <end position="160"/>
    </location>
</feature>
<organism evidence="2 3">
    <name type="scientific">Adlercreutzia wanghongyangiae</name>
    <dbReference type="NCBI Taxonomy" id="3111451"/>
    <lineage>
        <taxon>Bacteria</taxon>
        <taxon>Bacillati</taxon>
        <taxon>Actinomycetota</taxon>
        <taxon>Coriobacteriia</taxon>
        <taxon>Eggerthellales</taxon>
        <taxon>Eggerthellaceae</taxon>
        <taxon>Adlercreutzia</taxon>
    </lineage>
</organism>
<dbReference type="EMBL" id="JAYMFF010000029">
    <property type="protein sequence ID" value="MEC4177018.1"/>
    <property type="molecule type" value="Genomic_DNA"/>
</dbReference>
<feature type="transmembrane region" description="Helical" evidence="1">
    <location>
        <begin position="212"/>
        <end position="230"/>
    </location>
</feature>
<gene>
    <name evidence="2" type="ORF">VIN30_11215</name>
</gene>
<keyword evidence="3" id="KW-1185">Reference proteome</keyword>
<proteinExistence type="predicted"/>
<feature type="transmembrane region" description="Helical" evidence="1">
    <location>
        <begin position="172"/>
        <end position="192"/>
    </location>
</feature>
<evidence type="ECO:0000313" key="2">
    <source>
        <dbReference type="EMBL" id="MEC4177018.1"/>
    </source>
</evidence>